<dbReference type="Pfam" id="PF00884">
    <property type="entry name" value="Sulfatase"/>
    <property type="match status" value="1"/>
</dbReference>
<dbReference type="GO" id="GO:0004065">
    <property type="term" value="F:arylsulfatase activity"/>
    <property type="evidence" value="ECO:0007669"/>
    <property type="project" value="TreeGrafter"/>
</dbReference>
<dbReference type="InterPro" id="IPR024607">
    <property type="entry name" value="Sulfatase_CS"/>
</dbReference>
<proteinExistence type="inferred from homology"/>
<dbReference type="EMBL" id="BMWZ01000006">
    <property type="protein sequence ID" value="GGZ87538.1"/>
    <property type="molecule type" value="Genomic_DNA"/>
</dbReference>
<sequence length="500" mass="56914">MLVLMMSIRFKKITMNRITFLLTFSVISCFYTSICAQNNKKPNLLIIHTDEHNLRTLGAYRETMSKEQAEMWGKGNIVETPNIDSIAKEGALALNWYATSPVCTPSRASMVTGLYPVATGSPVNDMPLNDDVITFGQILKDNGYATSYVGKWHLDGEDKPGFEPARKFGFDHNRYMMNRGHWKILKEDVEGVKVDQEISKYGGGVFVQEKANEESFTTDFLVNRALKILNQDKDKPFCLMLSIPDPHGPDQVRAPYNTMYTHLKFEDPRTMHTPNAINPGWVNKNGKKNVAKKIKQNAMAQYYGMVKCIDDNIGRLLKFLKDNNLEENTIVVFTSDHGDLLGEHGKLNKGVPYETSARVAFLLKYPEKVMAGKQIEKAYTMADFTPTVLGLMGVDLSSYNFHGTNASVDFNNKKKKIVDDRIVYITNANKRWVAAVNNQYKLVLSPKDKPWLFDLKRDPDELVNYYNDEAYSAIAKKMEAELYAQMEKYKEPLKKRAILK</sequence>
<dbReference type="AlphaFoldDB" id="A0A918VBN6"/>
<feature type="domain" description="Sulfatase N-terminal" evidence="5">
    <location>
        <begin position="76"/>
        <end position="394"/>
    </location>
</feature>
<dbReference type="InterPro" id="IPR000917">
    <property type="entry name" value="Sulfatase_N"/>
</dbReference>
<dbReference type="PROSITE" id="PS00523">
    <property type="entry name" value="SULFATASE_1"/>
    <property type="match status" value="1"/>
</dbReference>
<evidence type="ECO:0000256" key="1">
    <source>
        <dbReference type="ARBA" id="ARBA00008779"/>
    </source>
</evidence>
<reference evidence="6" key="2">
    <citation type="submission" date="2020-09" db="EMBL/GenBank/DDBJ databases">
        <authorList>
            <person name="Sun Q."/>
            <person name="Kim S."/>
        </authorList>
    </citation>
    <scope>NUCLEOTIDE SEQUENCE</scope>
    <source>
        <strain evidence="6">KCTC 12710</strain>
    </source>
</reference>
<reference evidence="6" key="1">
    <citation type="journal article" date="2014" name="Int. J. Syst. Evol. Microbiol.">
        <title>Complete genome sequence of Corynebacterium casei LMG S-19264T (=DSM 44701T), isolated from a smear-ripened cheese.</title>
        <authorList>
            <consortium name="US DOE Joint Genome Institute (JGI-PGF)"/>
            <person name="Walter F."/>
            <person name="Albersmeier A."/>
            <person name="Kalinowski J."/>
            <person name="Ruckert C."/>
        </authorList>
    </citation>
    <scope>NUCLEOTIDE SEQUENCE</scope>
    <source>
        <strain evidence="6">KCTC 12710</strain>
    </source>
</reference>
<evidence type="ECO:0000259" key="5">
    <source>
        <dbReference type="Pfam" id="PF00884"/>
    </source>
</evidence>
<keyword evidence="2" id="KW-0479">Metal-binding</keyword>
<keyword evidence="4" id="KW-0106">Calcium</keyword>
<evidence type="ECO:0000256" key="2">
    <source>
        <dbReference type="ARBA" id="ARBA00022723"/>
    </source>
</evidence>
<dbReference type="PROSITE" id="PS00149">
    <property type="entry name" value="SULFATASE_2"/>
    <property type="match status" value="1"/>
</dbReference>
<dbReference type="InterPro" id="IPR050738">
    <property type="entry name" value="Sulfatase"/>
</dbReference>
<dbReference type="SUPFAM" id="SSF53649">
    <property type="entry name" value="Alkaline phosphatase-like"/>
    <property type="match status" value="1"/>
</dbReference>
<organism evidence="6 7">
    <name type="scientific">Algibacter mikhailovii</name>
    <dbReference type="NCBI Taxonomy" id="425498"/>
    <lineage>
        <taxon>Bacteria</taxon>
        <taxon>Pseudomonadati</taxon>
        <taxon>Bacteroidota</taxon>
        <taxon>Flavobacteriia</taxon>
        <taxon>Flavobacteriales</taxon>
        <taxon>Flavobacteriaceae</taxon>
        <taxon>Algibacter</taxon>
    </lineage>
</organism>
<accession>A0A918VBN6</accession>
<evidence type="ECO:0000313" key="6">
    <source>
        <dbReference type="EMBL" id="GGZ87538.1"/>
    </source>
</evidence>
<protein>
    <submittedName>
        <fullName evidence="6">Sulfatase</fullName>
    </submittedName>
</protein>
<evidence type="ECO:0000256" key="3">
    <source>
        <dbReference type="ARBA" id="ARBA00022801"/>
    </source>
</evidence>
<evidence type="ECO:0000313" key="7">
    <source>
        <dbReference type="Proteomes" id="UP000636004"/>
    </source>
</evidence>
<dbReference type="PANTHER" id="PTHR42693">
    <property type="entry name" value="ARYLSULFATASE FAMILY MEMBER"/>
    <property type="match status" value="1"/>
</dbReference>
<dbReference type="GO" id="GO:0046872">
    <property type="term" value="F:metal ion binding"/>
    <property type="evidence" value="ECO:0007669"/>
    <property type="project" value="UniProtKB-KW"/>
</dbReference>
<evidence type="ECO:0000256" key="4">
    <source>
        <dbReference type="ARBA" id="ARBA00022837"/>
    </source>
</evidence>
<dbReference type="InterPro" id="IPR017850">
    <property type="entry name" value="Alkaline_phosphatase_core_sf"/>
</dbReference>
<keyword evidence="3" id="KW-0378">Hydrolase</keyword>
<dbReference type="Gene3D" id="3.40.720.10">
    <property type="entry name" value="Alkaline Phosphatase, subunit A"/>
    <property type="match status" value="1"/>
</dbReference>
<gene>
    <name evidence="6" type="primary">yidJ</name>
    <name evidence="6" type="ORF">GCM10007028_27160</name>
</gene>
<name>A0A918VBN6_9FLAO</name>
<dbReference type="Proteomes" id="UP000636004">
    <property type="component" value="Unassembled WGS sequence"/>
</dbReference>
<comment type="caution">
    <text evidence="6">The sequence shown here is derived from an EMBL/GenBank/DDBJ whole genome shotgun (WGS) entry which is preliminary data.</text>
</comment>
<comment type="similarity">
    <text evidence="1">Belongs to the sulfatase family.</text>
</comment>
<dbReference type="PANTHER" id="PTHR42693:SF53">
    <property type="entry name" value="ENDO-4-O-SULFATASE"/>
    <property type="match status" value="1"/>
</dbReference>
<keyword evidence="7" id="KW-1185">Reference proteome</keyword>